<protein>
    <submittedName>
        <fullName evidence="2">Uncharacterized protein</fullName>
    </submittedName>
</protein>
<dbReference type="InterPro" id="IPR043751">
    <property type="entry name" value="DUF5696"/>
</dbReference>
<keyword evidence="1" id="KW-0472">Membrane</keyword>
<proteinExistence type="predicted"/>
<dbReference type="RefSeq" id="WP_209975498.1">
    <property type="nucleotide sequence ID" value="NZ_JAGGLB010000020.1"/>
</dbReference>
<feature type="transmembrane region" description="Helical" evidence="1">
    <location>
        <begin position="12"/>
        <end position="34"/>
    </location>
</feature>
<reference evidence="2 3" key="1">
    <citation type="submission" date="2021-03" db="EMBL/GenBank/DDBJ databases">
        <title>Genomic Encyclopedia of Type Strains, Phase IV (KMG-IV): sequencing the most valuable type-strain genomes for metagenomic binning, comparative biology and taxonomic classification.</title>
        <authorList>
            <person name="Goeker M."/>
        </authorList>
    </citation>
    <scope>NUCLEOTIDE SEQUENCE [LARGE SCALE GENOMIC DNA]</scope>
    <source>
        <strain evidence="2 3">DSM 26048</strain>
    </source>
</reference>
<keyword evidence="3" id="KW-1185">Reference proteome</keyword>
<dbReference type="Proteomes" id="UP001519287">
    <property type="component" value="Unassembled WGS sequence"/>
</dbReference>
<keyword evidence="1" id="KW-0812">Transmembrane</keyword>
<sequence length="743" mass="82408">MFNLRRLLHIRWIWLLLAGIAALSLILVIIWRLLPGSASTVLADMNIQPEPQNGFQVYEGPSWQPGDGADAEGFVPALDNEQFTLRIHPATTQITLTDKRSGYVWRSNPSAEQLQQETVKGLLQTNLQSPLVLEYVQLSKDGKTNSETTNTLDPKLEKSFIKNTQGIQVTYRLPQQGVQLAIQYELTKDGLQVRVPSGGIKEDSNFVVVKAGILPYFGSAQAGSDGYMLVPDGPGGLIEFKKDRIAVGQGMTFRLYGTELSNMKDDMSVWSPYPVFGAKHGEHAFVAVIGEGKYESELRMLPPGTKSNVYSINPNIIYREEYLRKVSRVAPPVVAMQQARADVDWAVEYRFLNGAEAGYTGMAESYRDAMLASQTLPGPLAPAEHIPLDLTIIGGDVRKAYNGYEYSAVTTFQQAADMVRELTEAGVGKQRITFFGWQNGSSTDRTKRFPVEAKLGGADGAATFIEEAHKLGHQVLFSENYAFMGSKSSLTVKRKGIYGMDGTVWFEEDGSFMLNPLETLKQAYDSMDNLQQLGVDGIHYQAIGETVFRDFRPDNQFYRRDTAYLYNSLLSYTRERFGASGITTGADYALSGTGYVTYMDIEASGALLVDETVPFYPITLHGYVSYSSQPGNLRNLPADLLLKSIEYGAVPAFALTHDTVRNLKDTSYAFTYAGKFSNWKEKVVAEYQQYDQLSHVYNLRITAHGKVSSGVYETTYEDGTRVIVDYNKHTFSVVRGGGVQNGS</sequence>
<accession>A0ABS4J2S5</accession>
<evidence type="ECO:0000256" key="1">
    <source>
        <dbReference type="SAM" id="Phobius"/>
    </source>
</evidence>
<gene>
    <name evidence="2" type="ORF">J2Z66_005236</name>
</gene>
<dbReference type="Pfam" id="PF18952">
    <property type="entry name" value="DUF5696"/>
    <property type="match status" value="1"/>
</dbReference>
<dbReference type="EMBL" id="JAGGLB010000020">
    <property type="protein sequence ID" value="MBP1993610.1"/>
    <property type="molecule type" value="Genomic_DNA"/>
</dbReference>
<name>A0ABS4J2S5_9BACL</name>
<evidence type="ECO:0000313" key="3">
    <source>
        <dbReference type="Proteomes" id="UP001519287"/>
    </source>
</evidence>
<keyword evidence="1" id="KW-1133">Transmembrane helix</keyword>
<organism evidence="2 3">
    <name type="scientific">Paenibacillus eucommiae</name>
    <dbReference type="NCBI Taxonomy" id="1355755"/>
    <lineage>
        <taxon>Bacteria</taxon>
        <taxon>Bacillati</taxon>
        <taxon>Bacillota</taxon>
        <taxon>Bacilli</taxon>
        <taxon>Bacillales</taxon>
        <taxon>Paenibacillaceae</taxon>
        <taxon>Paenibacillus</taxon>
    </lineage>
</organism>
<comment type="caution">
    <text evidence="2">The sequence shown here is derived from an EMBL/GenBank/DDBJ whole genome shotgun (WGS) entry which is preliminary data.</text>
</comment>
<evidence type="ECO:0000313" key="2">
    <source>
        <dbReference type="EMBL" id="MBP1993610.1"/>
    </source>
</evidence>